<feature type="region of interest" description="Disordered" evidence="1">
    <location>
        <begin position="71"/>
        <end position="122"/>
    </location>
</feature>
<dbReference type="Proteomes" id="UP000183404">
    <property type="component" value="Unassembled WGS sequence"/>
</dbReference>
<evidence type="ECO:0000256" key="1">
    <source>
        <dbReference type="SAM" id="MobiDB-lite"/>
    </source>
</evidence>
<reference evidence="4 5" key="1">
    <citation type="submission" date="2016-10" db="EMBL/GenBank/DDBJ databases">
        <authorList>
            <person name="de Groot N.N."/>
        </authorList>
    </citation>
    <scope>NUCLEOTIDE SEQUENCE [LARGE SCALE GENOMIC DNA]</scope>
    <source>
        <strain evidence="4 5">DSM 569</strain>
    </source>
</reference>
<gene>
    <name evidence="4" type="ORF">SAMN04244560_00190</name>
</gene>
<feature type="transmembrane region" description="Helical" evidence="2">
    <location>
        <begin position="16"/>
        <end position="35"/>
    </location>
</feature>
<dbReference type="InterPro" id="IPR016047">
    <property type="entry name" value="M23ase_b-sheet_dom"/>
</dbReference>
<dbReference type="Pfam" id="PF01551">
    <property type="entry name" value="Peptidase_M23"/>
    <property type="match status" value="1"/>
</dbReference>
<dbReference type="CDD" id="cd12797">
    <property type="entry name" value="M23_peptidase"/>
    <property type="match status" value="1"/>
</dbReference>
<dbReference type="GO" id="GO:0004222">
    <property type="term" value="F:metalloendopeptidase activity"/>
    <property type="evidence" value="ECO:0007669"/>
    <property type="project" value="TreeGrafter"/>
</dbReference>
<accession>A0A1G7I2V5</accession>
<evidence type="ECO:0000256" key="2">
    <source>
        <dbReference type="SAM" id="Phobius"/>
    </source>
</evidence>
<name>A0A1G7I2V5_THETY</name>
<dbReference type="EMBL" id="FNBS01000003">
    <property type="protein sequence ID" value="SDF06796.1"/>
    <property type="molecule type" value="Genomic_DNA"/>
</dbReference>
<dbReference type="PANTHER" id="PTHR21666">
    <property type="entry name" value="PEPTIDASE-RELATED"/>
    <property type="match status" value="1"/>
</dbReference>
<keyword evidence="2" id="KW-1133">Transmembrane helix</keyword>
<dbReference type="PANTHER" id="PTHR21666:SF270">
    <property type="entry name" value="MUREIN HYDROLASE ACTIVATOR ENVC"/>
    <property type="match status" value="1"/>
</dbReference>
<dbReference type="InterPro" id="IPR050570">
    <property type="entry name" value="Cell_wall_metabolism_enzyme"/>
</dbReference>
<proteinExistence type="predicted"/>
<sequence>MRINRENLIRFFDRKGFYIVLFLSVVVIAATSVYVTNNNLKKLEELRKAQQEEINSAIESDWGYEEELAQAQEEKEQQNNSTAVISQQQENNVSDKKENPQPVTKNSDEVKSSGKNDSLTNSKVATVMASTTSTIKKDSNLSSTMLVLLKPVNGDIILEFAKDKLVFSKTLQEWTTHKGVDIGSNLGEPVLSAMDGIVTKVYKDPKLGNTVVIKNGKWETRYANLDDEILAKEQEKIVRGQQIGKIGESAKFEVGEGPHLHFELLENGIPVDPIAYFK</sequence>
<keyword evidence="2" id="KW-0812">Transmembrane</keyword>
<organism evidence="4 5">
    <name type="scientific">Thermoanaerobacter thermohydrosulfuricus</name>
    <name type="common">Clostridium thermohydrosulfuricum</name>
    <dbReference type="NCBI Taxonomy" id="1516"/>
    <lineage>
        <taxon>Bacteria</taxon>
        <taxon>Bacillati</taxon>
        <taxon>Bacillota</taxon>
        <taxon>Clostridia</taxon>
        <taxon>Thermoanaerobacterales</taxon>
        <taxon>Thermoanaerobacteraceae</taxon>
        <taxon>Thermoanaerobacter</taxon>
    </lineage>
</organism>
<dbReference type="InterPro" id="IPR011055">
    <property type="entry name" value="Dup_hybrid_motif"/>
</dbReference>
<evidence type="ECO:0000313" key="5">
    <source>
        <dbReference type="Proteomes" id="UP000183404"/>
    </source>
</evidence>
<feature type="domain" description="M23ase beta-sheet core" evidence="3">
    <location>
        <begin position="176"/>
        <end position="273"/>
    </location>
</feature>
<keyword evidence="2" id="KW-0472">Membrane</keyword>
<dbReference type="AlphaFoldDB" id="A0A1G7I2V5"/>
<dbReference type="RefSeq" id="WP_012269759.1">
    <property type="nucleotide sequence ID" value="NZ_FNBS01000003.1"/>
</dbReference>
<dbReference type="SUPFAM" id="SSF51261">
    <property type="entry name" value="Duplicated hybrid motif"/>
    <property type="match status" value="1"/>
</dbReference>
<evidence type="ECO:0000313" key="4">
    <source>
        <dbReference type="EMBL" id="SDF06796.1"/>
    </source>
</evidence>
<evidence type="ECO:0000259" key="3">
    <source>
        <dbReference type="Pfam" id="PF01551"/>
    </source>
</evidence>
<protein>
    <submittedName>
        <fullName evidence="4">Peptidase family M23</fullName>
    </submittedName>
</protein>
<dbReference type="Gene3D" id="2.70.70.10">
    <property type="entry name" value="Glucose Permease (Domain IIA)"/>
    <property type="match status" value="1"/>
</dbReference>
<feature type="compositionally biased region" description="Polar residues" evidence="1">
    <location>
        <begin position="79"/>
        <end position="92"/>
    </location>
</feature>